<sequence length="76" mass="8560">MALLIGFLIVGWVAAAVLGTQTYFRGEQTKPIHLRNWRSDSFERIARNVTGRETNYQARVPAYSGDAYTSSQLPIK</sequence>
<gene>
    <name evidence="1" type="ORF">XM38_040490</name>
</gene>
<reference evidence="1 2" key="1">
    <citation type="journal article" date="2016" name="Biochim. Biophys. Acta">
        <title>Characterization of red-shifted phycobilisomes isolated from the chlorophyll f-containing cyanobacterium Halomicronema hongdechloris.</title>
        <authorList>
            <person name="Li Y."/>
            <person name="Lin Y."/>
            <person name="Garvey C.J."/>
            <person name="Birch D."/>
            <person name="Corkery R.W."/>
            <person name="Loughlin P.C."/>
            <person name="Scheer H."/>
            <person name="Willows R.D."/>
            <person name="Chen M."/>
        </authorList>
    </citation>
    <scope>NUCLEOTIDE SEQUENCE [LARGE SCALE GENOMIC DNA]</scope>
    <source>
        <strain evidence="1 2">C2206</strain>
    </source>
</reference>
<dbReference type="STRING" id="1641165.XM38_13130"/>
<dbReference type="EMBL" id="CP021983">
    <property type="protein sequence ID" value="ASC73087.1"/>
    <property type="molecule type" value="Genomic_DNA"/>
</dbReference>
<name>A0A1Z3HSI3_9CYAN</name>
<keyword evidence="2" id="KW-1185">Reference proteome</keyword>
<accession>A0A1Z3HSI3</accession>
<evidence type="ECO:0000313" key="2">
    <source>
        <dbReference type="Proteomes" id="UP000191901"/>
    </source>
</evidence>
<dbReference type="Proteomes" id="UP000191901">
    <property type="component" value="Chromosome"/>
</dbReference>
<dbReference type="AlphaFoldDB" id="A0A1Z3HSI3"/>
<proteinExistence type="predicted"/>
<dbReference type="InterPro" id="IPR058523">
    <property type="entry name" value="DUF8210"/>
</dbReference>
<dbReference type="NCBIfam" id="NF047380">
    <property type="entry name" value="photo_II_xxx"/>
    <property type="match status" value="1"/>
</dbReference>
<dbReference type="OrthoDB" id="466828at2"/>
<organism evidence="1 2">
    <name type="scientific">Halomicronema hongdechloris C2206</name>
    <dbReference type="NCBI Taxonomy" id="1641165"/>
    <lineage>
        <taxon>Bacteria</taxon>
        <taxon>Bacillati</taxon>
        <taxon>Cyanobacteriota</taxon>
        <taxon>Cyanophyceae</taxon>
        <taxon>Nodosilineales</taxon>
        <taxon>Nodosilineaceae</taxon>
        <taxon>Halomicronema</taxon>
    </lineage>
</organism>
<dbReference type="InterPro" id="IPR058095">
    <property type="entry name" value="Psb35-like"/>
</dbReference>
<protein>
    <submittedName>
        <fullName evidence="1">Uncharacterized protein</fullName>
    </submittedName>
</protein>
<dbReference type="RefSeq" id="WP_080809971.1">
    <property type="nucleotide sequence ID" value="NZ_CP021983.2"/>
</dbReference>
<evidence type="ECO:0000313" key="1">
    <source>
        <dbReference type="EMBL" id="ASC73087.1"/>
    </source>
</evidence>
<dbReference type="Pfam" id="PF26637">
    <property type="entry name" value="DUF8210"/>
    <property type="match status" value="1"/>
</dbReference>
<dbReference type="KEGG" id="hhg:XM38_040490"/>